<evidence type="ECO:0000256" key="5">
    <source>
        <dbReference type="ARBA" id="ARBA00022777"/>
    </source>
</evidence>
<dbReference type="SMART" id="SM01400">
    <property type="entry name" value="Pribosyltran_N"/>
    <property type="match status" value="1"/>
</dbReference>
<accession>A0ABX8ZDA8</accession>
<dbReference type="Pfam" id="PF00156">
    <property type="entry name" value="Pribosyltran"/>
    <property type="match status" value="1"/>
</dbReference>
<dbReference type="Pfam" id="PF13793">
    <property type="entry name" value="Pribosyltran_N"/>
    <property type="match status" value="1"/>
</dbReference>
<comment type="similarity">
    <text evidence="8">Belongs to the ribose-phosphate pyrophosphokinase family.</text>
</comment>
<dbReference type="GO" id="GO:0004749">
    <property type="term" value="F:ribose phosphate diphosphokinase activity"/>
    <property type="evidence" value="ECO:0007669"/>
    <property type="project" value="UniProtKB-EC"/>
</dbReference>
<evidence type="ECO:0000256" key="6">
    <source>
        <dbReference type="ARBA" id="ARBA00022840"/>
    </source>
</evidence>
<dbReference type="EC" id="2.7.6.1" evidence="1"/>
<dbReference type="Proteomes" id="UP000824280">
    <property type="component" value="Chromosome"/>
</dbReference>
<keyword evidence="6" id="KW-0067">ATP-binding</keyword>
<dbReference type="InterPro" id="IPR000836">
    <property type="entry name" value="PRTase_dom"/>
</dbReference>
<dbReference type="EMBL" id="CP081297">
    <property type="protein sequence ID" value="QZD86889.1"/>
    <property type="molecule type" value="Genomic_DNA"/>
</dbReference>
<dbReference type="PANTHER" id="PTHR10210:SF32">
    <property type="entry name" value="RIBOSE-PHOSPHATE PYROPHOSPHOKINASE 2"/>
    <property type="match status" value="1"/>
</dbReference>
<dbReference type="Gene3D" id="3.40.50.2020">
    <property type="match status" value="2"/>
</dbReference>
<dbReference type="InterPro" id="IPR029057">
    <property type="entry name" value="PRTase-like"/>
</dbReference>
<evidence type="ECO:0000259" key="10">
    <source>
        <dbReference type="Pfam" id="PF13793"/>
    </source>
</evidence>
<keyword evidence="12" id="KW-1185">Reference proteome</keyword>
<sequence>MKPLLFTLHAAPSLVQGILADEAFELGKLDHRQFPDGESYIRLRSAVKERAVIFLCSLDRPDERLAPLLLAADAARRQGASKIGLIAPYLAYMRQDCAFRPGEAISAETFAGILSLHFDWLVTLEPHLHRIASLDEIFGIPAIAAQATEPVGNWIAANVERPFLIGPDEESAPWIERIAAYAGCDFAVLDKVRTGDRDVRISGTLGARMASKTPVVIDDIVSSGATMEAILAQISQSSKARSVYIAVHVVSERDFGAELHTGWNADFVSCNSVFHPSNQIDIAPSVLAEIHRSLDADQTRHRL</sequence>
<evidence type="ECO:0000313" key="12">
    <source>
        <dbReference type="Proteomes" id="UP000824280"/>
    </source>
</evidence>
<dbReference type="CDD" id="cd06223">
    <property type="entry name" value="PRTases_typeI"/>
    <property type="match status" value="1"/>
</dbReference>
<keyword evidence="4" id="KW-0547">Nucleotide-binding</keyword>
<comment type="catalytic activity">
    <reaction evidence="7">
        <text>D-ribose 5-phosphate + ATP = 5-phospho-alpha-D-ribose 1-diphosphate + AMP + H(+)</text>
        <dbReference type="Rhea" id="RHEA:15609"/>
        <dbReference type="ChEBI" id="CHEBI:15378"/>
        <dbReference type="ChEBI" id="CHEBI:30616"/>
        <dbReference type="ChEBI" id="CHEBI:58017"/>
        <dbReference type="ChEBI" id="CHEBI:78346"/>
        <dbReference type="ChEBI" id="CHEBI:456215"/>
        <dbReference type="EC" id="2.7.6.1"/>
    </reaction>
</comment>
<dbReference type="NCBIfam" id="NF005537">
    <property type="entry name" value="PRK07199.1"/>
    <property type="match status" value="1"/>
</dbReference>
<protein>
    <recommendedName>
        <fullName evidence="1">ribose-phosphate diphosphokinase</fullName>
        <ecNumber evidence="1">2.7.6.1</ecNumber>
    </recommendedName>
</protein>
<evidence type="ECO:0000313" key="11">
    <source>
        <dbReference type="EMBL" id="QZD86889.1"/>
    </source>
</evidence>
<keyword evidence="2 11" id="KW-0808">Transferase</keyword>
<name>A0ABX8ZDA8_9SPHN</name>
<evidence type="ECO:0000256" key="1">
    <source>
        <dbReference type="ARBA" id="ARBA00013247"/>
    </source>
</evidence>
<keyword evidence="5" id="KW-0418">Kinase</keyword>
<dbReference type="RefSeq" id="WP_221422430.1">
    <property type="nucleotide sequence ID" value="NZ_CP081297.1"/>
</dbReference>
<evidence type="ECO:0000256" key="3">
    <source>
        <dbReference type="ARBA" id="ARBA00022727"/>
    </source>
</evidence>
<dbReference type="NCBIfam" id="TIGR01251">
    <property type="entry name" value="ribP_PPkin"/>
    <property type="match status" value="1"/>
</dbReference>
<dbReference type="SUPFAM" id="SSF53271">
    <property type="entry name" value="PRTase-like"/>
    <property type="match status" value="2"/>
</dbReference>
<proteinExistence type="inferred from homology"/>
<reference evidence="11 12" key="1">
    <citation type="submission" date="2021-08" db="EMBL/GenBank/DDBJ databases">
        <title>Comparative Genomics Analysis of the Genus Qipengyuania Reveals Extensive Genetic Diversity and Metabolic Versatility, Including the Description of Fifteen Novel Species.</title>
        <authorList>
            <person name="Liu Y."/>
        </authorList>
    </citation>
    <scope>NUCLEOTIDE SEQUENCE [LARGE SCALE GENOMIC DNA]</scope>
    <source>
        <strain evidence="11 12">1XM2-8</strain>
    </source>
</reference>
<evidence type="ECO:0000256" key="7">
    <source>
        <dbReference type="ARBA" id="ARBA00049535"/>
    </source>
</evidence>
<dbReference type="InterPro" id="IPR005946">
    <property type="entry name" value="Rib-P_diPkinase"/>
</dbReference>
<gene>
    <name evidence="11" type="ORF">K3166_11950</name>
</gene>
<dbReference type="PANTHER" id="PTHR10210">
    <property type="entry name" value="RIBOSE-PHOSPHATE DIPHOSPHOKINASE FAMILY MEMBER"/>
    <property type="match status" value="1"/>
</dbReference>
<evidence type="ECO:0000256" key="4">
    <source>
        <dbReference type="ARBA" id="ARBA00022741"/>
    </source>
</evidence>
<keyword evidence="3 8" id="KW-0545">Nucleotide biosynthesis</keyword>
<evidence type="ECO:0000256" key="2">
    <source>
        <dbReference type="ARBA" id="ARBA00022679"/>
    </source>
</evidence>
<feature type="domain" description="Phosphoribosyltransferase" evidence="9">
    <location>
        <begin position="135"/>
        <end position="248"/>
    </location>
</feature>
<evidence type="ECO:0000259" key="9">
    <source>
        <dbReference type="Pfam" id="PF00156"/>
    </source>
</evidence>
<organism evidence="11 12">
    <name type="scientific">Qipengyuania psychrotolerans</name>
    <dbReference type="NCBI Taxonomy" id="2867238"/>
    <lineage>
        <taxon>Bacteria</taxon>
        <taxon>Pseudomonadati</taxon>
        <taxon>Pseudomonadota</taxon>
        <taxon>Alphaproteobacteria</taxon>
        <taxon>Sphingomonadales</taxon>
        <taxon>Erythrobacteraceae</taxon>
        <taxon>Qipengyuania</taxon>
    </lineage>
</organism>
<feature type="domain" description="Ribose-phosphate pyrophosphokinase N-terminal" evidence="10">
    <location>
        <begin position="5"/>
        <end position="114"/>
    </location>
</feature>
<evidence type="ECO:0000256" key="8">
    <source>
        <dbReference type="RuleBase" id="RU004324"/>
    </source>
</evidence>
<dbReference type="InterPro" id="IPR029099">
    <property type="entry name" value="Pribosyltran_N"/>
</dbReference>